<dbReference type="Reactome" id="R-CEL-416482">
    <property type="pathway name" value="G alpha (12/13) signalling events"/>
</dbReference>
<dbReference type="AGR" id="WB:WBGene00006476"/>
<dbReference type="PaxDb" id="6239-T08H4.1c"/>
<dbReference type="Pfam" id="PF00621">
    <property type="entry name" value="RhoGEF"/>
    <property type="match status" value="1"/>
</dbReference>
<dbReference type="RefSeq" id="NP_001368191.1">
    <property type="nucleotide sequence ID" value="NM_001381382.1"/>
</dbReference>
<dbReference type="GeneID" id="173748"/>
<dbReference type="KEGG" id="cel:CELE_T08H4.1"/>
<feature type="domain" description="DH" evidence="2">
    <location>
        <begin position="418"/>
        <end position="610"/>
    </location>
</feature>
<evidence type="ECO:0000313" key="5">
    <source>
        <dbReference type="WormBase" id="T08H4.1c"/>
    </source>
</evidence>
<evidence type="ECO:0000259" key="2">
    <source>
        <dbReference type="PROSITE" id="PS50010"/>
    </source>
</evidence>
<reference evidence="3 4" key="1">
    <citation type="journal article" date="1998" name="Science">
        <title>Genome sequence of the nematode C. elegans: a platform for investigating biology.</title>
        <authorList>
            <consortium name="The C. elegans sequencing consortium"/>
            <person name="Sulson J.E."/>
            <person name="Waterston R."/>
        </authorList>
    </citation>
    <scope>NUCLEOTIDE SEQUENCE [LARGE SCALE GENOMIC DNA]</scope>
    <source>
        <strain evidence="3 4">Bristol N2</strain>
    </source>
</reference>
<feature type="region of interest" description="Disordered" evidence="1">
    <location>
        <begin position="899"/>
        <end position="951"/>
    </location>
</feature>
<feature type="compositionally biased region" description="Polar residues" evidence="1">
    <location>
        <begin position="111"/>
        <end position="121"/>
    </location>
</feature>
<dbReference type="InterPro" id="IPR001849">
    <property type="entry name" value="PH_domain"/>
</dbReference>
<proteinExistence type="evidence at protein level"/>
<dbReference type="InterPro" id="IPR000219">
    <property type="entry name" value="DH_dom"/>
</dbReference>
<dbReference type="PANTHER" id="PTHR13217:SF11">
    <property type="entry name" value="PLECKSTRIN HOMOLOGY DOMAIN-CONTAINING FAMILY G MEMBER 5"/>
    <property type="match status" value="1"/>
</dbReference>
<dbReference type="SUPFAM" id="SSF48065">
    <property type="entry name" value="DBL homology domain (DH-domain)"/>
    <property type="match status" value="1"/>
</dbReference>
<dbReference type="CDD" id="cd00160">
    <property type="entry name" value="RhoGEF"/>
    <property type="match status" value="1"/>
</dbReference>
<keyword evidence="4" id="KW-1185">Reference proteome</keyword>
<feature type="region of interest" description="Disordered" evidence="1">
    <location>
        <begin position="107"/>
        <end position="162"/>
    </location>
</feature>
<dbReference type="Reactome" id="R-CEL-8980692">
    <property type="pathway name" value="RHOA GTPase cycle"/>
</dbReference>
<dbReference type="PROSITE" id="PS50010">
    <property type="entry name" value="DH_2"/>
    <property type="match status" value="1"/>
</dbReference>
<dbReference type="OrthoDB" id="660555at2759"/>
<dbReference type="InterPro" id="IPR011993">
    <property type="entry name" value="PH-like_dom_sf"/>
</dbReference>
<dbReference type="Proteomes" id="UP000001940">
    <property type="component" value="Chromosome II"/>
</dbReference>
<dbReference type="AlphaFoldDB" id="S6EZU2"/>
<dbReference type="GO" id="GO:0005085">
    <property type="term" value="F:guanyl-nucleotide exchange factor activity"/>
    <property type="evidence" value="ECO:0007669"/>
    <property type="project" value="InterPro"/>
</dbReference>
<dbReference type="GO" id="GO:0043542">
    <property type="term" value="P:endothelial cell migration"/>
    <property type="evidence" value="ECO:0000318"/>
    <property type="project" value="GO_Central"/>
</dbReference>
<accession>S6EZU2</accession>
<dbReference type="EMBL" id="BX284602">
    <property type="protein sequence ID" value="CDG24154.1"/>
    <property type="molecule type" value="Genomic_DNA"/>
</dbReference>
<feature type="region of interest" description="Disordered" evidence="1">
    <location>
        <begin position="1016"/>
        <end position="1053"/>
    </location>
</feature>
<dbReference type="InterPro" id="IPR040181">
    <property type="entry name" value="PKHG5/7"/>
</dbReference>
<dbReference type="GO" id="GO:0030139">
    <property type="term" value="C:endocytic vesicle"/>
    <property type="evidence" value="ECO:0000318"/>
    <property type="project" value="GO_Central"/>
</dbReference>
<feature type="compositionally biased region" description="Polar residues" evidence="1">
    <location>
        <begin position="937"/>
        <end position="947"/>
    </location>
</feature>
<dbReference type="ExpressionAtlas" id="S6EZU2">
    <property type="expression patterns" value="baseline and differential"/>
</dbReference>
<feature type="region of interest" description="Disordered" evidence="1">
    <location>
        <begin position="845"/>
        <end position="870"/>
    </location>
</feature>
<dbReference type="WormBase" id="T08H4.1c">
    <property type="protein sequence ID" value="CE48498"/>
    <property type="gene ID" value="WBGene00006476"/>
    <property type="gene designation" value="rhgf-2"/>
</dbReference>
<evidence type="ECO:0000256" key="1">
    <source>
        <dbReference type="SAM" id="MobiDB-lite"/>
    </source>
</evidence>
<protein>
    <submittedName>
        <fullName evidence="3">DH domain-containing protein</fullName>
    </submittedName>
</protein>
<dbReference type="SMR" id="S6EZU2"/>
<dbReference type="SUPFAM" id="SSF50729">
    <property type="entry name" value="PH domain-like"/>
    <property type="match status" value="1"/>
</dbReference>
<evidence type="ECO:0007829" key="6">
    <source>
        <dbReference type="PeptideAtlas" id="S6EZU2"/>
    </source>
</evidence>
<sequence>MLENGSATPSTSIPCTFTSSEPLSAMRLCYNGATTLLAATACPAAFVDLDSIREEPPSPRPLDRDDSVFFRESCSTIGSPLDELPALPTSSTSSPFKFMESIQRKRKSMFRRNQSSSNLINTEKRRTTRRPSLPSIPPTIDEMSSSVGHARSRRPSLHNDWTNEHAQRNALDNRIHHIDIDPPQINYFIAVFKDLDDREKDSVEHIRFDCNQLIYEVFEPFLRIRGLTINDVEFFLEKSSTPIPENSGARFLAGQRIFVRGRGNMKVVRHTRATHSMDESNERATRKMSAEAVSRKSSFVNSRILNRGSRNHPGLNGSDDAECRSNDSSLSVRDSWQYDEPSCSEVPDDGGTRRARSVTSSRISLFFGKETGKIEKEMFRILNQKKEDTDLEYPTYKLEKDWREIVHNHESLSDKSIKQQEAIWEIVTTEFRYIKLLRYLSNLSFYLTDLQNCGFLKDIENRLVFFNFVTLFNVNYDSLWLQSIEPILAKSRETGEPLDVNYLQNGFRDIENWSRCYTNFHLAHSDSLKHIQKKLKESENFRDFVTWAEAQENLDRQKLIDTFSVPMQRLTRYNLLLKAVLKVTTDENEREMISNLVDCAESATAQLNKELNNNDLRAMLGDVMRTIEGPDYVDQDELERLFNLKLPLNLGDFMPLLHPRKPTHRTLIYRGDLRMQEGKKGSKADVHCIIFTDMFLICRKVQGKKDRLKILKPPIHMGKMMFHYFADQNGFYLVHLTDFHTAQALYSMHTSGPEDTLRWTDMLKMALDEFKKIHRDSWSQQNQQESPLDEYGRGFIMEPSSFYSQRMLPPGYAQQQMPVIHRKCSSMDSQAVAAHAHLNYMHRSSAVSSTEQLDRHSGTDSMKCSPPRHKLSVASCHANPLSSSKSSVDLYVSLGAENGDIERPRSRSNSSGPEIEGLKQRSRSSSPDQKELGTPAQIGSPQTNTPCRDSPTLLITSDDCVEPLQFGRRFEKRYHTADGIDVLKPKISKLPGAILKRFSLNGGSGAVGSSCKKLESSKRNSQASNAASLDSFGSSTSGISTASSNNNDPSMETLTSKLSHISTISINDSPSSIDSQGTLSISLEAPPTVLEKDEDQHSIEVSVPPPPELPPPSKTPSPNLPTHKPNKSKVHCEELMKFIQDNRLETSDV</sequence>
<dbReference type="GO" id="GO:0030424">
    <property type="term" value="C:axon"/>
    <property type="evidence" value="ECO:0000318"/>
    <property type="project" value="GO_Central"/>
</dbReference>
<dbReference type="FunCoup" id="S6EZU2">
    <property type="interactions" value="6"/>
</dbReference>
<name>S6EZU2_CAEEL</name>
<dbReference type="Gene3D" id="1.20.900.10">
    <property type="entry name" value="Dbl homology (DH) domain"/>
    <property type="match status" value="1"/>
</dbReference>
<feature type="region of interest" description="Disordered" evidence="1">
    <location>
        <begin position="1084"/>
        <end position="1129"/>
    </location>
</feature>
<dbReference type="SMART" id="SM00325">
    <property type="entry name" value="RhoGEF"/>
    <property type="match status" value="1"/>
</dbReference>
<gene>
    <name evidence="3 5" type="primary">rhgf-2</name>
    <name evidence="3" type="ORF">CELE_T08H4.1</name>
    <name evidence="5" type="ORF">T08H4.1</name>
</gene>
<dbReference type="InterPro" id="IPR035899">
    <property type="entry name" value="DBL_dom_sf"/>
</dbReference>
<feature type="region of interest" description="Disordered" evidence="1">
    <location>
        <begin position="303"/>
        <end position="355"/>
    </location>
</feature>
<dbReference type="OMA" id="DMHISTV"/>
<dbReference type="eggNOG" id="KOG3521">
    <property type="taxonomic scope" value="Eukaryota"/>
</dbReference>
<dbReference type="PANTHER" id="PTHR13217">
    <property type="entry name" value="PLECKSTRIN HOMOLOGY DOMAIN-CONTAINING FAMILY G MEMBER 7"/>
    <property type="match status" value="1"/>
</dbReference>
<dbReference type="Reactome" id="R-CEL-193648">
    <property type="pathway name" value="NRAGE signals death through JNK"/>
</dbReference>
<keyword evidence="6" id="KW-1267">Proteomics identification</keyword>
<dbReference type="GO" id="GO:0007266">
    <property type="term" value="P:Rho protein signal transduction"/>
    <property type="evidence" value="ECO:0000318"/>
    <property type="project" value="GO_Central"/>
</dbReference>
<dbReference type="GO" id="GO:0005886">
    <property type="term" value="C:plasma membrane"/>
    <property type="evidence" value="ECO:0000318"/>
    <property type="project" value="GO_Central"/>
</dbReference>
<evidence type="ECO:0000313" key="3">
    <source>
        <dbReference type="EMBL" id="CDG24154.1"/>
    </source>
</evidence>
<feature type="compositionally biased region" description="Pro residues" evidence="1">
    <location>
        <begin position="1103"/>
        <end position="1119"/>
    </location>
</feature>
<evidence type="ECO:0000313" key="4">
    <source>
        <dbReference type="Proteomes" id="UP000001940"/>
    </source>
</evidence>
<dbReference type="CTD" id="173748"/>
<dbReference type="InParanoid" id="S6EZU2"/>
<dbReference type="STRING" id="6239.T08H4.1c.1"/>
<feature type="compositionally biased region" description="Low complexity" evidence="1">
    <location>
        <begin position="1026"/>
        <end position="1044"/>
    </location>
</feature>
<organism evidence="3 4">
    <name type="scientific">Caenorhabditis elegans</name>
    <dbReference type="NCBI Taxonomy" id="6239"/>
    <lineage>
        <taxon>Eukaryota</taxon>
        <taxon>Metazoa</taxon>
        <taxon>Ecdysozoa</taxon>
        <taxon>Nematoda</taxon>
        <taxon>Chromadorea</taxon>
        <taxon>Rhabditida</taxon>
        <taxon>Rhabditina</taxon>
        <taxon>Rhabditomorpha</taxon>
        <taxon>Rhabditoidea</taxon>
        <taxon>Rhabditidae</taxon>
        <taxon>Peloderinae</taxon>
        <taxon>Caenorhabditis</taxon>
    </lineage>
</organism>
<dbReference type="CDD" id="cd17068">
    <property type="entry name" value="RBD_PLEKHG5"/>
    <property type="match status" value="1"/>
</dbReference>
<dbReference type="Bgee" id="WBGene00006476">
    <property type="expression patterns" value="Expressed in pharyngeal muscle cell (C elegans) and 3 other cell types or tissues"/>
</dbReference>
<dbReference type="Gene3D" id="2.30.29.30">
    <property type="entry name" value="Pleckstrin-homology domain (PH domain)/Phosphotyrosine-binding domain (PTB)"/>
    <property type="match status" value="1"/>
</dbReference>
<dbReference type="SMART" id="SM00233">
    <property type="entry name" value="PH"/>
    <property type="match status" value="1"/>
</dbReference>
<dbReference type="CDD" id="cd13244">
    <property type="entry name" value="PH_PLEKHG5_G6"/>
    <property type="match status" value="1"/>
</dbReference>